<evidence type="ECO:0000313" key="2">
    <source>
        <dbReference type="EMBL" id="MDN4532925.1"/>
    </source>
</evidence>
<organism evidence="3 5">
    <name type="scientific">Staphylococcus auricularis</name>
    <dbReference type="NCBI Taxonomy" id="29379"/>
    <lineage>
        <taxon>Bacteria</taxon>
        <taxon>Bacillati</taxon>
        <taxon>Bacillota</taxon>
        <taxon>Bacilli</taxon>
        <taxon>Bacillales</taxon>
        <taxon>Staphylococcaceae</taxon>
        <taxon>Staphylococcus</taxon>
    </lineage>
</organism>
<dbReference type="AlphaFoldDB" id="A0AAP8TT13"/>
<dbReference type="Proteomes" id="UP000242470">
    <property type="component" value="Unassembled WGS sequence"/>
</dbReference>
<reference evidence="4 6" key="1">
    <citation type="journal article" date="2016" name="Front. Microbiol.">
        <title>Comprehensive Phylogenetic Analysis of Bovine Non-aureus Staphylococci Species Based on Whole-Genome Sequencing.</title>
        <authorList>
            <person name="Naushad S."/>
            <person name="Barkema H.W."/>
            <person name="Luby C."/>
            <person name="Condas L.A."/>
            <person name="Nobrega D.B."/>
            <person name="Carson D.A."/>
            <person name="De Buck J."/>
        </authorList>
    </citation>
    <scope>NUCLEOTIDE SEQUENCE [LARGE SCALE GENOMIC DNA]</scope>
    <source>
        <strain evidence="4 6">SNUC 993</strain>
    </source>
</reference>
<protein>
    <submittedName>
        <fullName evidence="3">Uncharacterized protein</fullName>
    </submittedName>
</protein>
<dbReference type="RefSeq" id="WP_059107691.1">
    <property type="nucleotide sequence ID" value="NZ_AP024589.1"/>
</dbReference>
<dbReference type="EMBL" id="PZDI01000049">
    <property type="protein sequence ID" value="PTH15482.1"/>
    <property type="molecule type" value="Genomic_DNA"/>
</dbReference>
<evidence type="ECO:0000313" key="5">
    <source>
        <dbReference type="Proteomes" id="UP000242470"/>
    </source>
</evidence>
<dbReference type="EMBL" id="JAUHQC010000007">
    <property type="protein sequence ID" value="MDN4532925.1"/>
    <property type="molecule type" value="Genomic_DNA"/>
</dbReference>
<keyword evidence="1" id="KW-0472">Membrane</keyword>
<dbReference type="Proteomes" id="UP001171687">
    <property type="component" value="Unassembled WGS sequence"/>
</dbReference>
<feature type="transmembrane region" description="Helical" evidence="1">
    <location>
        <begin position="108"/>
        <end position="131"/>
    </location>
</feature>
<sequence length="132" mass="15374">MPEDKYVLKHEWQESNGKINEKMNQIDNKHTKNYTDLLNRIDKQTILQEKSFESQSKSEQHLEKISTSLSDMGYRVRDLEHDSDTNKKNIQMIQNKIEDEAKGNRDVIVAWISVVGVVLVPIITLVANVFFE</sequence>
<name>A0AAP8TT13_9STAP</name>
<keyword evidence="1" id="KW-0812">Transmembrane</keyword>
<reference evidence="3 5" key="2">
    <citation type="submission" date="2017-08" db="EMBL/GenBank/DDBJ databases">
        <title>Draft genome sequences of 64 type strains of genus Staph aureus.</title>
        <authorList>
            <person name="Cole K."/>
            <person name="Golubchik T."/>
            <person name="Russell J."/>
            <person name="Foster D."/>
            <person name="Llewelyn M."/>
            <person name="Wilson D."/>
            <person name="Crook D."/>
            <person name="Paul J."/>
        </authorList>
    </citation>
    <scope>NUCLEOTIDE SEQUENCE [LARGE SCALE GENOMIC DNA]</scope>
    <source>
        <strain evidence="3 5">NCTC 12101</strain>
    </source>
</reference>
<dbReference type="GeneID" id="64981883"/>
<reference evidence="2" key="4">
    <citation type="submission" date="2023-07" db="EMBL/GenBank/DDBJ databases">
        <title>Evaluation of the beneficial properties of pineapple isolates.</title>
        <authorList>
            <person name="Adefiranye O."/>
        </authorList>
    </citation>
    <scope>NUCLEOTIDE SEQUENCE</scope>
    <source>
        <strain evidence="2">PAPLE_T1</strain>
    </source>
</reference>
<dbReference type="Proteomes" id="UP000242694">
    <property type="component" value="Unassembled WGS sequence"/>
</dbReference>
<comment type="caution">
    <text evidence="3">The sequence shown here is derived from an EMBL/GenBank/DDBJ whole genome shotgun (WGS) entry which is preliminary data.</text>
</comment>
<keyword evidence="1" id="KW-1133">Transmembrane helix</keyword>
<gene>
    <name evidence="4" type="ORF">BU607_08890</name>
    <name evidence="3" type="ORF">CD158_06590</name>
    <name evidence="2" type="ORF">QYH67_04915</name>
</gene>
<reference evidence="4" key="3">
    <citation type="submission" date="2018-03" db="EMBL/GenBank/DDBJ databases">
        <authorList>
            <person name="Naushad S."/>
        </authorList>
    </citation>
    <scope>NUCLEOTIDE SEQUENCE</scope>
    <source>
        <strain evidence="4">SNUC 993</strain>
    </source>
</reference>
<accession>A0AAP8TT13</accession>
<dbReference type="EMBL" id="PPQW01000034">
    <property type="protein sequence ID" value="PNZ67271.1"/>
    <property type="molecule type" value="Genomic_DNA"/>
</dbReference>
<keyword evidence="6" id="KW-1185">Reference proteome</keyword>
<evidence type="ECO:0000256" key="1">
    <source>
        <dbReference type="SAM" id="Phobius"/>
    </source>
</evidence>
<evidence type="ECO:0000313" key="4">
    <source>
        <dbReference type="EMBL" id="PTH15482.1"/>
    </source>
</evidence>
<evidence type="ECO:0000313" key="6">
    <source>
        <dbReference type="Proteomes" id="UP000242694"/>
    </source>
</evidence>
<proteinExistence type="predicted"/>
<evidence type="ECO:0000313" key="3">
    <source>
        <dbReference type="EMBL" id="PNZ67271.1"/>
    </source>
</evidence>